<dbReference type="InterPro" id="IPR039420">
    <property type="entry name" value="WalR-like"/>
</dbReference>
<dbReference type="Gene3D" id="3.40.50.2300">
    <property type="match status" value="1"/>
</dbReference>
<keyword evidence="1" id="KW-0238">DNA-binding</keyword>
<evidence type="ECO:0000256" key="2">
    <source>
        <dbReference type="PROSITE-ProRule" id="PRU00169"/>
    </source>
</evidence>
<dbReference type="SUPFAM" id="SSF52172">
    <property type="entry name" value="CheY-like"/>
    <property type="match status" value="1"/>
</dbReference>
<dbReference type="Pfam" id="PF00072">
    <property type="entry name" value="Response_reg"/>
    <property type="match status" value="1"/>
</dbReference>
<feature type="modified residue" description="4-aspartylphosphate" evidence="2">
    <location>
        <position position="61"/>
    </location>
</feature>
<keyword evidence="2" id="KW-0597">Phosphoprotein</keyword>
<protein>
    <submittedName>
        <fullName evidence="4">Response regulator</fullName>
    </submittedName>
</protein>
<dbReference type="Proteomes" id="UP001589646">
    <property type="component" value="Unassembled WGS sequence"/>
</dbReference>
<proteinExistence type="predicted"/>
<evidence type="ECO:0000313" key="5">
    <source>
        <dbReference type="Proteomes" id="UP001589646"/>
    </source>
</evidence>
<dbReference type="EMBL" id="JBHMCE010000013">
    <property type="protein sequence ID" value="MFB9532238.1"/>
    <property type="molecule type" value="Genomic_DNA"/>
</dbReference>
<accession>A0ABV5QBE3</accession>
<evidence type="ECO:0000313" key="4">
    <source>
        <dbReference type="EMBL" id="MFB9532238.1"/>
    </source>
</evidence>
<evidence type="ECO:0000256" key="1">
    <source>
        <dbReference type="ARBA" id="ARBA00023125"/>
    </source>
</evidence>
<organism evidence="4 5">
    <name type="scientific">Nonomuraea roseola</name>
    <dbReference type="NCBI Taxonomy" id="46179"/>
    <lineage>
        <taxon>Bacteria</taxon>
        <taxon>Bacillati</taxon>
        <taxon>Actinomycetota</taxon>
        <taxon>Actinomycetes</taxon>
        <taxon>Streptosporangiales</taxon>
        <taxon>Streptosporangiaceae</taxon>
        <taxon>Nonomuraea</taxon>
    </lineage>
</organism>
<dbReference type="SMART" id="SM00448">
    <property type="entry name" value="REC"/>
    <property type="match status" value="1"/>
</dbReference>
<gene>
    <name evidence="4" type="ORF">ACFFRN_37005</name>
</gene>
<comment type="caution">
    <text evidence="4">The sequence shown here is derived from an EMBL/GenBank/DDBJ whole genome shotgun (WGS) entry which is preliminary data.</text>
</comment>
<evidence type="ECO:0000259" key="3">
    <source>
        <dbReference type="PROSITE" id="PS50110"/>
    </source>
</evidence>
<dbReference type="InterPro" id="IPR001789">
    <property type="entry name" value="Sig_transdc_resp-reg_receiver"/>
</dbReference>
<feature type="domain" description="Response regulatory" evidence="3">
    <location>
        <begin position="11"/>
        <end position="125"/>
    </location>
</feature>
<dbReference type="InterPro" id="IPR016032">
    <property type="entry name" value="Sig_transdc_resp-reg_C-effctor"/>
</dbReference>
<reference evidence="4 5" key="1">
    <citation type="submission" date="2024-09" db="EMBL/GenBank/DDBJ databases">
        <authorList>
            <person name="Sun Q."/>
            <person name="Mori K."/>
        </authorList>
    </citation>
    <scope>NUCLEOTIDE SEQUENCE [LARGE SCALE GENOMIC DNA]</scope>
    <source>
        <strain evidence="4 5">JCM 3323</strain>
    </source>
</reference>
<dbReference type="SUPFAM" id="SSF46894">
    <property type="entry name" value="C-terminal effector domain of the bipartite response regulators"/>
    <property type="match status" value="1"/>
</dbReference>
<dbReference type="InterPro" id="IPR011006">
    <property type="entry name" value="CheY-like_superfamily"/>
</dbReference>
<dbReference type="RefSeq" id="WP_346130438.1">
    <property type="nucleotide sequence ID" value="NZ_BAAAXC010000015.1"/>
</dbReference>
<dbReference type="PANTHER" id="PTHR43214">
    <property type="entry name" value="TWO-COMPONENT RESPONSE REGULATOR"/>
    <property type="match status" value="1"/>
</dbReference>
<keyword evidence="5" id="KW-1185">Reference proteome</keyword>
<name>A0ABV5QBE3_9ACTN</name>
<sequence length="216" mass="23341">MRDMRQTGVITVSVVDDDRMLIEGLAAWLAGVPDVRLTGRAATVAELLGTEPSPADVVLLDLLLADRSDPVGNVRTLVRLRRRVLVVSVLTSGDMARQMIDAGAGGYLTKDHDLAALVEKIREVAKEEVAISPELALGWLADRDGDRPILSPQERAVLLAYASGMTLTAAARSAGVQPGTAKNYLERVKDKYRKAGRPTYTKLELAARVREDGLTI</sequence>
<dbReference type="PROSITE" id="PS50110">
    <property type="entry name" value="RESPONSE_REGULATORY"/>
    <property type="match status" value="1"/>
</dbReference>